<reference evidence="7 8" key="1">
    <citation type="submission" date="2017-09" db="EMBL/GenBank/DDBJ databases">
        <title>Depth-based differentiation of microbial function through sediment-hosted aquifers and enrichment of novel symbionts in the deep terrestrial subsurface.</title>
        <authorList>
            <person name="Probst A.J."/>
            <person name="Ladd B."/>
            <person name="Jarett J.K."/>
            <person name="Geller-Mcgrath D.E."/>
            <person name="Sieber C.M."/>
            <person name="Emerson J.B."/>
            <person name="Anantharaman K."/>
            <person name="Thomas B.C."/>
            <person name="Malmstrom R."/>
            <person name="Stieglmeier M."/>
            <person name="Klingl A."/>
            <person name="Woyke T."/>
            <person name="Ryan C.M."/>
            <person name="Banfield J.F."/>
        </authorList>
    </citation>
    <scope>NUCLEOTIDE SEQUENCE [LARGE SCALE GENOMIC DNA]</scope>
    <source>
        <strain evidence="7">CG23_combo_of_CG06-09_8_20_14_all_49_15</strain>
    </source>
</reference>
<comment type="similarity">
    <text evidence="1 5 6">Belongs to the universal ribosomal protein uS8 family.</text>
</comment>
<evidence type="ECO:0000256" key="1">
    <source>
        <dbReference type="ARBA" id="ARBA00006471"/>
    </source>
</evidence>
<evidence type="ECO:0000256" key="2">
    <source>
        <dbReference type="ARBA" id="ARBA00022980"/>
    </source>
</evidence>
<dbReference type="GO" id="GO:0019843">
    <property type="term" value="F:rRNA binding"/>
    <property type="evidence" value="ECO:0007669"/>
    <property type="project" value="UniProtKB-UniRule"/>
</dbReference>
<dbReference type="GO" id="GO:0005737">
    <property type="term" value="C:cytoplasm"/>
    <property type="evidence" value="ECO:0007669"/>
    <property type="project" value="UniProtKB-ARBA"/>
</dbReference>
<keyword evidence="5" id="KW-0699">rRNA-binding</keyword>
<dbReference type="PROSITE" id="PS00053">
    <property type="entry name" value="RIBOSOMAL_S8"/>
    <property type="match status" value="1"/>
</dbReference>
<dbReference type="InterPro" id="IPR047863">
    <property type="entry name" value="Ribosomal_uS8_CS"/>
</dbReference>
<dbReference type="AlphaFoldDB" id="A0A2G9ZJY0"/>
<dbReference type="Pfam" id="PF00410">
    <property type="entry name" value="Ribosomal_S8"/>
    <property type="match status" value="1"/>
</dbReference>
<dbReference type="FunFam" id="3.30.1490.10:FF:000001">
    <property type="entry name" value="30S ribosomal protein S8"/>
    <property type="match status" value="1"/>
</dbReference>
<evidence type="ECO:0000256" key="5">
    <source>
        <dbReference type="HAMAP-Rule" id="MF_01302"/>
    </source>
</evidence>
<comment type="caution">
    <text evidence="7">The sequence shown here is derived from an EMBL/GenBank/DDBJ whole genome shotgun (WGS) entry which is preliminary data.</text>
</comment>
<dbReference type="SUPFAM" id="SSF56047">
    <property type="entry name" value="Ribosomal protein S8"/>
    <property type="match status" value="1"/>
</dbReference>
<dbReference type="GO" id="GO:0005840">
    <property type="term" value="C:ribosome"/>
    <property type="evidence" value="ECO:0007669"/>
    <property type="project" value="UniProtKB-KW"/>
</dbReference>
<comment type="function">
    <text evidence="5">One of the primary rRNA binding proteins, it binds directly to 16S rRNA central domain where it helps coordinate assembly of the platform of the 30S subunit.</text>
</comment>
<proteinExistence type="inferred from homology"/>
<sequence>MMTDPIADMLSRLRNGLAAGKQEVVVPMSKIKLQIAKILEREGMIKRVSVEKMAFLKNQSASYDILRLGLRYKKSGRPAISLLKRISKPGARYYAGKSELPRVLNNLGFAIISTSQGIMTNREAKKNGLGGEVICEIY</sequence>
<dbReference type="Gene3D" id="3.30.1490.10">
    <property type="match status" value="1"/>
</dbReference>
<dbReference type="Proteomes" id="UP000230729">
    <property type="component" value="Unassembled WGS sequence"/>
</dbReference>
<dbReference type="Gene3D" id="3.30.1370.30">
    <property type="match status" value="1"/>
</dbReference>
<evidence type="ECO:0000256" key="3">
    <source>
        <dbReference type="ARBA" id="ARBA00023274"/>
    </source>
</evidence>
<evidence type="ECO:0000256" key="4">
    <source>
        <dbReference type="ARBA" id="ARBA00035258"/>
    </source>
</evidence>
<dbReference type="GO" id="GO:0006412">
    <property type="term" value="P:translation"/>
    <property type="evidence" value="ECO:0007669"/>
    <property type="project" value="UniProtKB-UniRule"/>
</dbReference>
<dbReference type="EMBL" id="PCSD01000097">
    <property type="protein sequence ID" value="PIP33475.1"/>
    <property type="molecule type" value="Genomic_DNA"/>
</dbReference>
<organism evidence="7 8">
    <name type="scientific">Candidatus Falkowbacteria bacterium CG23_combo_of_CG06-09_8_20_14_all_49_15</name>
    <dbReference type="NCBI Taxonomy" id="1974572"/>
    <lineage>
        <taxon>Bacteria</taxon>
        <taxon>Candidatus Falkowiibacteriota</taxon>
    </lineage>
</organism>
<dbReference type="GO" id="GO:0003735">
    <property type="term" value="F:structural constituent of ribosome"/>
    <property type="evidence" value="ECO:0007669"/>
    <property type="project" value="InterPro"/>
</dbReference>
<accession>A0A2G9ZJY0</accession>
<dbReference type="PANTHER" id="PTHR11758">
    <property type="entry name" value="40S RIBOSOMAL PROTEIN S15A"/>
    <property type="match status" value="1"/>
</dbReference>
<name>A0A2G9ZJY0_9BACT</name>
<dbReference type="InterPro" id="IPR035987">
    <property type="entry name" value="Ribosomal_uS8_sf"/>
</dbReference>
<dbReference type="GO" id="GO:1990904">
    <property type="term" value="C:ribonucleoprotein complex"/>
    <property type="evidence" value="ECO:0007669"/>
    <property type="project" value="UniProtKB-KW"/>
</dbReference>
<gene>
    <name evidence="5" type="primary">rpsH</name>
    <name evidence="7" type="ORF">COX22_04115</name>
</gene>
<keyword evidence="3 5" id="KW-0687">Ribonucleoprotein</keyword>
<evidence type="ECO:0000313" key="8">
    <source>
        <dbReference type="Proteomes" id="UP000230729"/>
    </source>
</evidence>
<dbReference type="NCBIfam" id="NF001109">
    <property type="entry name" value="PRK00136.1"/>
    <property type="match status" value="1"/>
</dbReference>
<evidence type="ECO:0000313" key="7">
    <source>
        <dbReference type="EMBL" id="PIP33475.1"/>
    </source>
</evidence>
<keyword evidence="5" id="KW-0694">RNA-binding</keyword>
<protein>
    <recommendedName>
        <fullName evidence="4 5">Small ribosomal subunit protein uS8</fullName>
    </recommendedName>
</protein>
<dbReference type="InterPro" id="IPR000630">
    <property type="entry name" value="Ribosomal_uS8"/>
</dbReference>
<comment type="subunit">
    <text evidence="5">Part of the 30S ribosomal subunit. Contacts proteins S5 and S12.</text>
</comment>
<keyword evidence="2 5" id="KW-0689">Ribosomal protein</keyword>
<evidence type="ECO:0000256" key="6">
    <source>
        <dbReference type="RuleBase" id="RU003660"/>
    </source>
</evidence>
<dbReference type="HAMAP" id="MF_01302_B">
    <property type="entry name" value="Ribosomal_uS8_B"/>
    <property type="match status" value="1"/>
</dbReference>